<protein>
    <submittedName>
        <fullName evidence="1">Uncharacterized protein</fullName>
    </submittedName>
</protein>
<evidence type="ECO:0000313" key="2">
    <source>
        <dbReference type="Proteomes" id="UP000299102"/>
    </source>
</evidence>
<dbReference type="AlphaFoldDB" id="A0A4C1WUR1"/>
<dbReference type="Proteomes" id="UP000299102">
    <property type="component" value="Unassembled WGS sequence"/>
</dbReference>
<dbReference type="EMBL" id="BGZK01000645">
    <property type="protein sequence ID" value="GBP54362.1"/>
    <property type="molecule type" value="Genomic_DNA"/>
</dbReference>
<gene>
    <name evidence="1" type="ORF">EVAR_50775_1</name>
</gene>
<evidence type="ECO:0000313" key="1">
    <source>
        <dbReference type="EMBL" id="GBP54362.1"/>
    </source>
</evidence>
<proteinExistence type="predicted"/>
<keyword evidence="2" id="KW-1185">Reference proteome</keyword>
<organism evidence="1 2">
    <name type="scientific">Eumeta variegata</name>
    <name type="common">Bagworm moth</name>
    <name type="synonym">Eumeta japonica</name>
    <dbReference type="NCBI Taxonomy" id="151549"/>
    <lineage>
        <taxon>Eukaryota</taxon>
        <taxon>Metazoa</taxon>
        <taxon>Ecdysozoa</taxon>
        <taxon>Arthropoda</taxon>
        <taxon>Hexapoda</taxon>
        <taxon>Insecta</taxon>
        <taxon>Pterygota</taxon>
        <taxon>Neoptera</taxon>
        <taxon>Endopterygota</taxon>
        <taxon>Lepidoptera</taxon>
        <taxon>Glossata</taxon>
        <taxon>Ditrysia</taxon>
        <taxon>Tineoidea</taxon>
        <taxon>Psychidae</taxon>
        <taxon>Oiketicinae</taxon>
        <taxon>Eumeta</taxon>
    </lineage>
</organism>
<sequence>MKLMRLMDVSEAKDMQRSYHAESCKRCPTIWEIGFVDGAVALRNRCPSSLLEECREGLCSSAIQPQAQVVTDLIFARQTTVLNTEGLVQARGHQGPPRWLSIGRSSRKTVVISAMTTPLYVVRIEPNTQCQGNALNH</sequence>
<reference evidence="1 2" key="1">
    <citation type="journal article" date="2019" name="Commun. Biol.">
        <title>The bagworm genome reveals a unique fibroin gene that provides high tensile strength.</title>
        <authorList>
            <person name="Kono N."/>
            <person name="Nakamura H."/>
            <person name="Ohtoshi R."/>
            <person name="Tomita M."/>
            <person name="Numata K."/>
            <person name="Arakawa K."/>
        </authorList>
    </citation>
    <scope>NUCLEOTIDE SEQUENCE [LARGE SCALE GENOMIC DNA]</scope>
</reference>
<accession>A0A4C1WUR1</accession>
<comment type="caution">
    <text evidence="1">The sequence shown here is derived from an EMBL/GenBank/DDBJ whole genome shotgun (WGS) entry which is preliminary data.</text>
</comment>
<name>A0A4C1WUR1_EUMVA</name>